<dbReference type="Proteomes" id="UP001595978">
    <property type="component" value="Unassembled WGS sequence"/>
</dbReference>
<reference evidence="4" key="1">
    <citation type="journal article" date="2019" name="Int. J. Syst. Evol. Microbiol.">
        <title>The Global Catalogue of Microorganisms (GCM) 10K type strain sequencing project: providing services to taxonomists for standard genome sequencing and annotation.</title>
        <authorList>
            <consortium name="The Broad Institute Genomics Platform"/>
            <consortium name="The Broad Institute Genome Sequencing Center for Infectious Disease"/>
            <person name="Wu L."/>
            <person name="Ma J."/>
        </authorList>
    </citation>
    <scope>NUCLEOTIDE SEQUENCE [LARGE SCALE GENOMIC DNA]</scope>
    <source>
        <strain evidence="4">CCUG 56331</strain>
    </source>
</reference>
<evidence type="ECO:0000256" key="1">
    <source>
        <dbReference type="SAM" id="SignalP"/>
    </source>
</evidence>
<accession>A0ABW0R6X2</accession>
<proteinExistence type="predicted"/>
<evidence type="ECO:0000313" key="4">
    <source>
        <dbReference type="Proteomes" id="UP001595978"/>
    </source>
</evidence>
<evidence type="ECO:0000313" key="3">
    <source>
        <dbReference type="EMBL" id="MFC5540522.1"/>
    </source>
</evidence>
<organism evidence="3 4">
    <name type="scientific">Ureibacillus suwonensis</name>
    <dbReference type="NCBI Taxonomy" id="313007"/>
    <lineage>
        <taxon>Bacteria</taxon>
        <taxon>Bacillati</taxon>
        <taxon>Bacillota</taxon>
        <taxon>Bacilli</taxon>
        <taxon>Bacillales</taxon>
        <taxon>Caryophanaceae</taxon>
        <taxon>Ureibacillus</taxon>
    </lineage>
</organism>
<evidence type="ECO:0000259" key="2">
    <source>
        <dbReference type="Pfam" id="PF18652"/>
    </source>
</evidence>
<dbReference type="PROSITE" id="PS51257">
    <property type="entry name" value="PROKAR_LIPOPROTEIN"/>
    <property type="match status" value="1"/>
</dbReference>
<dbReference type="InterPro" id="IPR041324">
    <property type="entry name" value="AgI/II_N"/>
</dbReference>
<gene>
    <name evidence="3" type="ORF">ACFPOH_01765</name>
</gene>
<dbReference type="EMBL" id="JBHSNQ010000018">
    <property type="protein sequence ID" value="MFC5540522.1"/>
    <property type="molecule type" value="Genomic_DNA"/>
</dbReference>
<feature type="chain" id="PRO_5046517731" description="Antigen I/II N-terminal domain-containing protein" evidence="1">
    <location>
        <begin position="22"/>
        <end position="203"/>
    </location>
</feature>
<feature type="signal peptide" evidence="1">
    <location>
        <begin position="1"/>
        <end position="21"/>
    </location>
</feature>
<protein>
    <recommendedName>
        <fullName evidence="2">Antigen I/II N-terminal domain-containing protein</fullName>
    </recommendedName>
</protein>
<comment type="caution">
    <text evidence="3">The sequence shown here is derived from an EMBL/GenBank/DDBJ whole genome shotgun (WGS) entry which is preliminary data.</text>
</comment>
<name>A0ABW0R6X2_9BACL</name>
<feature type="domain" description="Antigen I/II N-terminal" evidence="2">
    <location>
        <begin position="51"/>
        <end position="131"/>
    </location>
</feature>
<dbReference type="RefSeq" id="WP_342581500.1">
    <property type="nucleotide sequence ID" value="NZ_JBHSNQ010000018.1"/>
</dbReference>
<sequence>MKKLIFAALLLLIALLTACNADEEGKANEAQQQEKETDSEGINVDKGLFNVEVTLPASFFEGGDIDQSIAEAEKEGIEVTKNEDGSLTYKMSKTKHKEMMSEMKTSLLETIEDLKNGEDFASIKDVEYNKDFSEFTLWVDRNEYENSFDGFAVFGLGLSGAMYQLFDGADPENYNVRLVVKDEATKEIIGEANYPKDLEKMEE</sequence>
<keyword evidence="4" id="KW-1185">Reference proteome</keyword>
<keyword evidence="1" id="KW-0732">Signal</keyword>
<dbReference type="Pfam" id="PF18652">
    <property type="entry name" value="Adhesin_P1_N"/>
    <property type="match status" value="1"/>
</dbReference>